<dbReference type="AlphaFoldDB" id="A0A5C3EQL0"/>
<feature type="signal peptide" evidence="1">
    <location>
        <begin position="1"/>
        <end position="23"/>
    </location>
</feature>
<evidence type="ECO:0000313" key="3">
    <source>
        <dbReference type="Proteomes" id="UP000323386"/>
    </source>
</evidence>
<keyword evidence="1" id="KW-0732">Signal</keyword>
<protein>
    <submittedName>
        <fullName evidence="2">Uncharacterized protein</fullName>
    </submittedName>
</protein>
<gene>
    <name evidence="2" type="ORF">PSFLO_00125</name>
</gene>
<feature type="chain" id="PRO_5022906346" evidence="1">
    <location>
        <begin position="24"/>
        <end position="137"/>
    </location>
</feature>
<dbReference type="Proteomes" id="UP000323386">
    <property type="component" value="Unassembled WGS sequence"/>
</dbReference>
<proteinExistence type="predicted"/>
<accession>A0A5C3EQL0</accession>
<reference evidence="2 3" key="1">
    <citation type="submission" date="2018-03" db="EMBL/GenBank/DDBJ databases">
        <authorList>
            <person name="Guldener U."/>
        </authorList>
    </citation>
    <scope>NUCLEOTIDE SEQUENCE [LARGE SCALE GENOMIC DNA]</scope>
    <source>
        <strain evidence="2 3">DAOM196992</strain>
    </source>
</reference>
<sequence>MKTTYTFASLLTLLSVGISGIHAFDKAQNYYVEIPGGYGRLVWHPRGKLAEQICLEPPATYKKAAYGDWTLSFADDDVSGDLPFSGRCTQYGLAGWDMVISHIEGGGGDGTTLRIDISGVTKQTVTLPDHFIPTNWS</sequence>
<organism evidence="2 3">
    <name type="scientific">Pseudozyma flocculosa</name>
    <dbReference type="NCBI Taxonomy" id="84751"/>
    <lineage>
        <taxon>Eukaryota</taxon>
        <taxon>Fungi</taxon>
        <taxon>Dikarya</taxon>
        <taxon>Basidiomycota</taxon>
        <taxon>Ustilaginomycotina</taxon>
        <taxon>Ustilaginomycetes</taxon>
        <taxon>Ustilaginales</taxon>
        <taxon>Ustilaginaceae</taxon>
        <taxon>Pseudozyma</taxon>
    </lineage>
</organism>
<evidence type="ECO:0000313" key="2">
    <source>
        <dbReference type="EMBL" id="SPO34654.1"/>
    </source>
</evidence>
<name>A0A5C3EQL0_9BASI</name>
<dbReference type="EMBL" id="OOIP01000001">
    <property type="protein sequence ID" value="SPO34654.1"/>
    <property type="molecule type" value="Genomic_DNA"/>
</dbReference>
<keyword evidence="3" id="KW-1185">Reference proteome</keyword>
<evidence type="ECO:0000256" key="1">
    <source>
        <dbReference type="SAM" id="SignalP"/>
    </source>
</evidence>